<evidence type="ECO:0000256" key="5">
    <source>
        <dbReference type="ARBA" id="ARBA00023136"/>
    </source>
</evidence>
<feature type="transmembrane region" description="Helical" evidence="6">
    <location>
        <begin position="457"/>
        <end position="475"/>
    </location>
</feature>
<evidence type="ECO:0000256" key="3">
    <source>
        <dbReference type="ARBA" id="ARBA00022692"/>
    </source>
</evidence>
<keyword evidence="9" id="KW-0418">Kinase</keyword>
<dbReference type="InterPro" id="IPR001734">
    <property type="entry name" value="Na/solute_symporter"/>
</dbReference>
<dbReference type="Gene3D" id="1.10.510.10">
    <property type="entry name" value="Transferase(Phosphotransferase) domain 1"/>
    <property type="match status" value="1"/>
</dbReference>
<gene>
    <name evidence="9" type="ORF">SCF082_LOCUS35691</name>
</gene>
<feature type="transmembrane region" description="Helical" evidence="6">
    <location>
        <begin position="429"/>
        <end position="450"/>
    </location>
</feature>
<keyword evidence="3 6" id="KW-0812">Transmembrane</keyword>
<evidence type="ECO:0000256" key="2">
    <source>
        <dbReference type="ARBA" id="ARBA00006434"/>
    </source>
</evidence>
<comment type="similarity">
    <text evidence="2">Belongs to the sodium:solute symporter (SSF) (TC 2.A.21) family.</text>
</comment>
<evidence type="ECO:0000259" key="8">
    <source>
        <dbReference type="PROSITE" id="PS50011"/>
    </source>
</evidence>
<name>A0ABP0P9A7_9DINO</name>
<sequence>MVGIYVFLLMMIAKIAHGRKKRVAAEEGEVQAHFGGSFGAFTLFLTTFSTVYSGFTVTGIPDEAFSKGFVSVRWVGATLVIVAGMLLMYPRLRRLAVARAYSSPMDFISDRFGTVRLRLLCAACGIIPMVIYITAQMISFAAMVEGMTLELVPKWACMLIFCVLILTLEVLGGMNSVVLTDVVQCIVMIASFVVVSAVLAAEYGSLPQLGPSDCSFLELVSGNVTDAYSVPETCGPDQTGCVKAGCIAAVKPNFYEFPSRSTLCDIIFFLVNMLAAPLQPHMVQRAYIASSDANLRIVMAAMLLAPFVAQPPGIVIGLTKSAYNSAWPLVDQEATAFSGLTAQLKMTGPFQYFLVTVMTCSCLAAIMSTADSALMGASSVVSLDVVKGTLLPSLSKKNVVRVGELNSVLVCGLAFLLGMHLNADQMGVIIVFQNGMLMQMLPAFCFGLYLQVSELPVSAGILTGLISLVILTITGNPLDGYVPAVNVSVFLNFLVVAVMELLGRCGACGGCEKSTELDVAEIRKVMATSKEPKLVLIALMFGLALISAPWYGAPGVQEPMIWGAPRWALIQMICYVVIFFLGLVTSFLWKPPTQTPVKGPPNTVKGGDRGYVLPGVDDRVVGVAPSEAETASTEQPKKNVSHEMIIWKKLIETELKTAANWEYQWGFLKADQSKRRLSGCASAPSLGAPKVVKKLDRSQALLSRVLERPQQRYGRPMITSHEIGWREKSLERFGVSQHGIKRDPGIWTLNEVEAKYIFRQLLEGVGYMHSKNVIHRDLKPENILIAASRELPPPMSGTLREVKIADFGLSKIINEGSSFAKTFVGTPQYWAPEVLNVQRGGGSYTQAADYWSLGAVLFVMLGGRYPFDGKAMPLEEQIRTASFGMTSAAWQRVSEEAKDMVRGLLKVNPAERLKLEDCMVHPWVAGRWPNAFALLQAPRGPHV</sequence>
<dbReference type="CDD" id="cd10322">
    <property type="entry name" value="SLC5sbd"/>
    <property type="match status" value="1"/>
</dbReference>
<comment type="subcellular location">
    <subcellularLocation>
        <location evidence="1">Membrane</location>
        <topology evidence="1">Multi-pass membrane protein</topology>
    </subcellularLocation>
</comment>
<reference evidence="9 10" key="1">
    <citation type="submission" date="2024-02" db="EMBL/GenBank/DDBJ databases">
        <authorList>
            <person name="Chen Y."/>
            <person name="Shah S."/>
            <person name="Dougan E. K."/>
            <person name="Thang M."/>
            <person name="Chan C."/>
        </authorList>
    </citation>
    <scope>NUCLEOTIDE SEQUENCE [LARGE SCALE GENOMIC DNA]</scope>
</reference>
<proteinExistence type="inferred from homology"/>
<evidence type="ECO:0000313" key="9">
    <source>
        <dbReference type="EMBL" id="CAK9072640.1"/>
    </source>
</evidence>
<feature type="transmembrane region" description="Helical" evidence="6">
    <location>
        <begin position="119"/>
        <end position="140"/>
    </location>
</feature>
<organism evidence="9 10">
    <name type="scientific">Durusdinium trenchii</name>
    <dbReference type="NCBI Taxonomy" id="1381693"/>
    <lineage>
        <taxon>Eukaryota</taxon>
        <taxon>Sar</taxon>
        <taxon>Alveolata</taxon>
        <taxon>Dinophyceae</taxon>
        <taxon>Suessiales</taxon>
        <taxon>Symbiodiniaceae</taxon>
        <taxon>Durusdinium</taxon>
    </lineage>
</organism>
<feature type="transmembrane region" description="Helical" evidence="6">
    <location>
        <begin position="350"/>
        <end position="370"/>
    </location>
</feature>
<dbReference type="GO" id="GO:0016301">
    <property type="term" value="F:kinase activity"/>
    <property type="evidence" value="ECO:0007669"/>
    <property type="project" value="UniProtKB-KW"/>
</dbReference>
<keyword evidence="10" id="KW-1185">Reference proteome</keyword>
<dbReference type="Pfam" id="PF00474">
    <property type="entry name" value="SSF"/>
    <property type="match status" value="1"/>
</dbReference>
<dbReference type="InterPro" id="IPR011009">
    <property type="entry name" value="Kinase-like_dom_sf"/>
</dbReference>
<dbReference type="InterPro" id="IPR000719">
    <property type="entry name" value="Prot_kinase_dom"/>
</dbReference>
<dbReference type="InterPro" id="IPR008271">
    <property type="entry name" value="Ser/Thr_kinase_AS"/>
</dbReference>
<keyword evidence="7" id="KW-0732">Signal</keyword>
<feature type="domain" description="Protein kinase" evidence="8">
    <location>
        <begin position="598"/>
        <end position="924"/>
    </location>
</feature>
<dbReference type="InterPro" id="IPR020339">
    <property type="entry name" value="C20orf85-like"/>
</dbReference>
<dbReference type="PANTHER" id="PTHR24347">
    <property type="entry name" value="SERINE/THREONINE-PROTEIN KINASE"/>
    <property type="match status" value="1"/>
</dbReference>
<dbReference type="SUPFAM" id="SSF56112">
    <property type="entry name" value="Protein kinase-like (PK-like)"/>
    <property type="match status" value="1"/>
</dbReference>
<dbReference type="SMART" id="SM00220">
    <property type="entry name" value="S_TKc"/>
    <property type="match status" value="1"/>
</dbReference>
<dbReference type="Proteomes" id="UP001642464">
    <property type="component" value="Unassembled WGS sequence"/>
</dbReference>
<feature type="transmembrane region" description="Helical" evidence="6">
    <location>
        <begin position="534"/>
        <end position="553"/>
    </location>
</feature>
<dbReference type="Pfam" id="PF00069">
    <property type="entry name" value="Pkinase"/>
    <property type="match status" value="1"/>
</dbReference>
<keyword evidence="4 6" id="KW-1133">Transmembrane helix</keyword>
<dbReference type="Pfam" id="PF14945">
    <property type="entry name" value="LLC1"/>
    <property type="match status" value="1"/>
</dbReference>
<dbReference type="PROSITE" id="PS50283">
    <property type="entry name" value="NA_SOLUT_SYMP_3"/>
    <property type="match status" value="1"/>
</dbReference>
<evidence type="ECO:0000256" key="7">
    <source>
        <dbReference type="SAM" id="SignalP"/>
    </source>
</evidence>
<dbReference type="Gene3D" id="1.20.1730.10">
    <property type="entry name" value="Sodium/glucose cotransporter"/>
    <property type="match status" value="1"/>
</dbReference>
<evidence type="ECO:0000256" key="4">
    <source>
        <dbReference type="ARBA" id="ARBA00022989"/>
    </source>
</evidence>
<feature type="transmembrane region" description="Helical" evidence="6">
    <location>
        <begin position="152"/>
        <end position="171"/>
    </location>
</feature>
<feature type="transmembrane region" description="Helical" evidence="6">
    <location>
        <begin position="72"/>
        <end position="89"/>
    </location>
</feature>
<feature type="signal peptide" evidence="7">
    <location>
        <begin position="1"/>
        <end position="18"/>
    </location>
</feature>
<comment type="caution">
    <text evidence="9">The sequence shown here is derived from an EMBL/GenBank/DDBJ whole genome shotgun (WGS) entry which is preliminary data.</text>
</comment>
<evidence type="ECO:0000256" key="1">
    <source>
        <dbReference type="ARBA" id="ARBA00004141"/>
    </source>
</evidence>
<keyword evidence="5 6" id="KW-0472">Membrane</keyword>
<feature type="transmembrane region" description="Helical" evidence="6">
    <location>
        <begin position="568"/>
        <end position="589"/>
    </location>
</feature>
<evidence type="ECO:0000256" key="6">
    <source>
        <dbReference type="SAM" id="Phobius"/>
    </source>
</evidence>
<feature type="transmembrane region" description="Helical" evidence="6">
    <location>
        <begin position="297"/>
        <end position="318"/>
    </location>
</feature>
<feature type="transmembrane region" description="Helical" evidence="6">
    <location>
        <begin position="30"/>
        <end position="52"/>
    </location>
</feature>
<accession>A0ABP0P9A7</accession>
<feature type="transmembrane region" description="Helical" evidence="6">
    <location>
        <begin position="178"/>
        <end position="201"/>
    </location>
</feature>
<feature type="transmembrane region" description="Helical" evidence="6">
    <location>
        <begin position="481"/>
        <end position="503"/>
    </location>
</feature>
<keyword evidence="9" id="KW-0808">Transferase</keyword>
<evidence type="ECO:0000313" key="10">
    <source>
        <dbReference type="Proteomes" id="UP001642464"/>
    </source>
</evidence>
<feature type="chain" id="PRO_5046846058" evidence="7">
    <location>
        <begin position="19"/>
        <end position="943"/>
    </location>
</feature>
<protein>
    <submittedName>
        <fullName evidence="9">Probable serine/threonine-protein kinase fhkE (Forkhead-associated kinase protein E)</fullName>
    </submittedName>
</protein>
<dbReference type="PROSITE" id="PS00108">
    <property type="entry name" value="PROTEIN_KINASE_ST"/>
    <property type="match status" value="1"/>
</dbReference>
<dbReference type="EMBL" id="CAXAMM010034335">
    <property type="protein sequence ID" value="CAK9072640.1"/>
    <property type="molecule type" value="Genomic_DNA"/>
</dbReference>
<dbReference type="PROSITE" id="PS50011">
    <property type="entry name" value="PROTEIN_KINASE_DOM"/>
    <property type="match status" value="1"/>
</dbReference>
<dbReference type="InterPro" id="IPR038377">
    <property type="entry name" value="Na/Glc_symporter_sf"/>
</dbReference>